<feature type="transmembrane region" description="Helical" evidence="1">
    <location>
        <begin position="12"/>
        <end position="33"/>
    </location>
</feature>
<comment type="caution">
    <text evidence="2">The sequence shown here is derived from an EMBL/GenBank/DDBJ whole genome shotgun (WGS) entry which is preliminary data.</text>
</comment>
<name>A0ABT2PHV4_9MICO</name>
<keyword evidence="3" id="KW-1185">Reference proteome</keyword>
<dbReference type="RefSeq" id="WP_261607640.1">
    <property type="nucleotide sequence ID" value="NZ_JAODOR010000014.1"/>
</dbReference>
<proteinExistence type="predicted"/>
<reference evidence="2 3" key="1">
    <citation type="journal article" date="2024" name="Int. J. Syst. Evol. Microbiol.">
        <title>Microbacterium memoriense sp. nov., a member of the Actinomycetota from marine beach sediment of the north coast of Portugal.</title>
        <authorList>
            <person name="Santos J.D.N.D."/>
            <person name="Klimek D."/>
            <person name="Calusinska M."/>
            <person name="Lobo-da-Cunha A."/>
            <person name="Catita J."/>
            <person name="Goncalves H."/>
            <person name="Gonzalez I."/>
            <person name="Lage O.M."/>
        </authorList>
    </citation>
    <scope>NUCLEOTIDE SEQUENCE [LARGE SCALE GENOMIC DNA]</scope>
    <source>
        <strain evidence="2 3">PMIC_1C1B</strain>
    </source>
</reference>
<organism evidence="2 3">
    <name type="scientific">Microbacterium memoriense</name>
    <dbReference type="NCBI Taxonomy" id="2978350"/>
    <lineage>
        <taxon>Bacteria</taxon>
        <taxon>Bacillati</taxon>
        <taxon>Actinomycetota</taxon>
        <taxon>Actinomycetes</taxon>
        <taxon>Micrococcales</taxon>
        <taxon>Microbacteriaceae</taxon>
        <taxon>Microbacterium</taxon>
    </lineage>
</organism>
<dbReference type="Proteomes" id="UP001300496">
    <property type="component" value="Unassembled WGS sequence"/>
</dbReference>
<keyword evidence="1" id="KW-0812">Transmembrane</keyword>
<dbReference type="EMBL" id="JAODOR010000014">
    <property type="protein sequence ID" value="MCT9003119.1"/>
    <property type="molecule type" value="Genomic_DNA"/>
</dbReference>
<protein>
    <recommendedName>
        <fullName evidence="4">DUF4041 domain-containing protein</fullName>
    </recommendedName>
</protein>
<sequence length="418" mass="44907">MSDALGAIGAWVLPALIVFGTAAALCTLAIWALRRQRRSPRARAAAEQERTLTGAGLVRLDDLVEELDLEVGLSGALYDGTAPAALRRARMTAQHARDSAFAEFRELGPDTHPDDVRRVSRAIRARTDAAITSVERARSEHDEWMRANVSAASQVGAARDRCRQLSAELADPAALLAELVERWDRSEWADAERDAATAVTALATAERLIDDAATRASDPTRSAVPVLAEAERALRTASAAARRVEERHRLVTDAGGAVEGEVADARAALRHALSVRNELEPADAERLGVELRKLENELSALEPHAHRRPNATVDRLARLRDRLDLALGDARTAQQRLRGARTALAGTLTAARDAISRAEPRAAHAGADARVRLAAAHRELAAARGAENPVTALDAARRALRNAEDAVALADYDVLAKD</sequence>
<accession>A0ABT2PHV4</accession>
<keyword evidence="1" id="KW-1133">Transmembrane helix</keyword>
<keyword evidence="1" id="KW-0472">Membrane</keyword>
<evidence type="ECO:0008006" key="4">
    <source>
        <dbReference type="Google" id="ProtNLM"/>
    </source>
</evidence>
<gene>
    <name evidence="2" type="ORF">N4R40_12180</name>
</gene>
<evidence type="ECO:0000313" key="2">
    <source>
        <dbReference type="EMBL" id="MCT9003119.1"/>
    </source>
</evidence>
<evidence type="ECO:0000256" key="1">
    <source>
        <dbReference type="SAM" id="Phobius"/>
    </source>
</evidence>
<evidence type="ECO:0000313" key="3">
    <source>
        <dbReference type="Proteomes" id="UP001300496"/>
    </source>
</evidence>